<dbReference type="EMBL" id="JAMWMK010000012">
    <property type="protein sequence ID" value="MDC4248072.1"/>
    <property type="molecule type" value="Genomic_DNA"/>
</dbReference>
<feature type="transmembrane region" description="Helical" evidence="1">
    <location>
        <begin position="84"/>
        <end position="101"/>
    </location>
</feature>
<sequence length="111" mass="12301">MKNKFNHLVNRLVAFLQMGVGFAWIELVHAHPVLADVQGTLKDVETGLGGEFRKYANIGLGIVLLIYGACRFFGVELSQWAKRIAFGGLIGAVIIVNFDWIRNTVWGWIGG</sequence>
<dbReference type="Proteomes" id="UP001141166">
    <property type="component" value="Unassembled WGS sequence"/>
</dbReference>
<feature type="transmembrane region" description="Helical" evidence="1">
    <location>
        <begin position="54"/>
        <end position="72"/>
    </location>
</feature>
<comment type="caution">
    <text evidence="2">The sequence shown here is derived from an EMBL/GenBank/DDBJ whole genome shotgun (WGS) entry which is preliminary data.</text>
</comment>
<proteinExistence type="predicted"/>
<gene>
    <name evidence="2" type="ORF">M3X98_08380</name>
</gene>
<protein>
    <submittedName>
        <fullName evidence="2">Uncharacterized protein</fullName>
    </submittedName>
</protein>
<keyword evidence="1" id="KW-0472">Membrane</keyword>
<name>A0A9X4B6B7_ENTFC</name>
<keyword evidence="1" id="KW-1133">Transmembrane helix</keyword>
<accession>A0A9X4B6B7</accession>
<keyword evidence="1" id="KW-0812">Transmembrane</keyword>
<reference evidence="2" key="1">
    <citation type="submission" date="2022-05" db="EMBL/GenBank/DDBJ databases">
        <title>Draft genome sequences of Clostridium perfringens strains isolated from Peru.</title>
        <authorList>
            <person name="Hurtado R."/>
            <person name="Lima L."/>
            <person name="Sousa T."/>
            <person name="Jaiswal A.K."/>
            <person name="Tiwari S."/>
            <person name="Maturrano L."/>
            <person name="Brenig B."/>
            <person name="Azevedo V."/>
        </authorList>
    </citation>
    <scope>NUCLEOTIDE SEQUENCE</scope>
    <source>
        <strain evidence="2">CP4</strain>
    </source>
</reference>
<evidence type="ECO:0000256" key="1">
    <source>
        <dbReference type="SAM" id="Phobius"/>
    </source>
</evidence>
<dbReference type="AlphaFoldDB" id="A0A9X4B6B7"/>
<evidence type="ECO:0000313" key="3">
    <source>
        <dbReference type="Proteomes" id="UP001141166"/>
    </source>
</evidence>
<evidence type="ECO:0000313" key="2">
    <source>
        <dbReference type="EMBL" id="MDC4248072.1"/>
    </source>
</evidence>
<dbReference type="RefSeq" id="WP_272471393.1">
    <property type="nucleotide sequence ID" value="NZ_JAMWMK010000012.1"/>
</dbReference>
<organism evidence="2 3">
    <name type="scientific">Enterococcus faecium</name>
    <name type="common">Streptococcus faecium</name>
    <dbReference type="NCBI Taxonomy" id="1352"/>
    <lineage>
        <taxon>Bacteria</taxon>
        <taxon>Bacillati</taxon>
        <taxon>Bacillota</taxon>
        <taxon>Bacilli</taxon>
        <taxon>Lactobacillales</taxon>
        <taxon>Enterococcaceae</taxon>
        <taxon>Enterococcus</taxon>
    </lineage>
</organism>